<reference evidence="16" key="1">
    <citation type="submission" date="2023-07" db="EMBL/GenBank/DDBJ databases">
        <title>Sequencing the genomes of 1000 actinobacteria strains.</title>
        <authorList>
            <person name="Klenk H.-P."/>
        </authorList>
    </citation>
    <scope>NUCLEOTIDE SEQUENCE</scope>
    <source>
        <strain evidence="16">DSM 13988</strain>
    </source>
</reference>
<gene>
    <name evidence="16" type="ORF">J2S35_001137</name>
</gene>
<evidence type="ECO:0000259" key="15">
    <source>
        <dbReference type="PROSITE" id="PS51068"/>
    </source>
</evidence>
<dbReference type="InterPro" id="IPR010979">
    <property type="entry name" value="Ribosomal_uS13-like_H2TH"/>
</dbReference>
<dbReference type="GO" id="GO:0003684">
    <property type="term" value="F:damaged DNA binding"/>
    <property type="evidence" value="ECO:0007669"/>
    <property type="project" value="InterPro"/>
</dbReference>
<evidence type="ECO:0000313" key="16">
    <source>
        <dbReference type="EMBL" id="MDR6892197.1"/>
    </source>
</evidence>
<accession>A0AAE3YH57</accession>
<keyword evidence="12 16" id="KW-0326">Glycosidase</keyword>
<name>A0AAE3YH57_9MICC</name>
<dbReference type="Gene3D" id="1.10.8.50">
    <property type="match status" value="1"/>
</dbReference>
<evidence type="ECO:0000256" key="7">
    <source>
        <dbReference type="ARBA" id="ARBA00022833"/>
    </source>
</evidence>
<evidence type="ECO:0000256" key="11">
    <source>
        <dbReference type="ARBA" id="ARBA00023268"/>
    </source>
</evidence>
<keyword evidence="7" id="KW-0862">Zinc</keyword>
<dbReference type="EMBL" id="JAVDUI010000001">
    <property type="protein sequence ID" value="MDR6892197.1"/>
    <property type="molecule type" value="Genomic_DNA"/>
</dbReference>
<protein>
    <recommendedName>
        <fullName evidence="2">DNA-(apurinic or apyrimidinic site) lyase</fullName>
        <ecNumber evidence="2">4.2.99.18</ecNumber>
    </recommendedName>
</protein>
<evidence type="ECO:0000256" key="1">
    <source>
        <dbReference type="ARBA" id="ARBA00009409"/>
    </source>
</evidence>
<keyword evidence="16" id="KW-0540">Nuclease</keyword>
<evidence type="ECO:0000259" key="14">
    <source>
        <dbReference type="PROSITE" id="PS51066"/>
    </source>
</evidence>
<dbReference type="SUPFAM" id="SSF81624">
    <property type="entry name" value="N-terminal domain of MutM-like DNA repair proteins"/>
    <property type="match status" value="1"/>
</dbReference>
<dbReference type="EC" id="4.2.99.18" evidence="2"/>
<keyword evidence="6 16" id="KW-0378">Hydrolase</keyword>
<evidence type="ECO:0000256" key="6">
    <source>
        <dbReference type="ARBA" id="ARBA00022801"/>
    </source>
</evidence>
<keyword evidence="9" id="KW-0234">DNA repair</keyword>
<dbReference type="AlphaFoldDB" id="A0AAE3YH57"/>
<comment type="caution">
    <text evidence="16">The sequence shown here is derived from an EMBL/GenBank/DDBJ whole genome shotgun (WGS) entry which is preliminary data.</text>
</comment>
<sequence length="272" mass="29921">MPEGDTLARLAASLQGLTGAEVLRTDFRWPSLATVVLDGARLTSVRSAGKYLLMEFAAAGRSVTLVSHLRMEGRWRAFRVSEGNPGLRGHRVRAVLTLRLGEAEYRLVGASLGELRLVDTRDVPRVIAHLGPDPLDEAVPFDEAEAARRLVETRGDASDTSIGAALLDQRRIAGVGNVIRSEVLFLAEVEPRRALNAVDPALALHLARMSRDVLRINADRSRRTTPADWAEATWVYGREGAPCFRCGTPVRREDLPGLAAARRVFWCPRCQR</sequence>
<proteinExistence type="inferred from homology"/>
<dbReference type="SMART" id="SM00898">
    <property type="entry name" value="Fapy_DNA_glyco"/>
    <property type="match status" value="1"/>
</dbReference>
<evidence type="ECO:0000256" key="4">
    <source>
        <dbReference type="ARBA" id="ARBA00022763"/>
    </source>
</evidence>
<keyword evidence="4" id="KW-0227">DNA damage</keyword>
<dbReference type="GO" id="GO:0000703">
    <property type="term" value="F:oxidized pyrimidine nucleobase lesion DNA N-glycosylase activity"/>
    <property type="evidence" value="ECO:0007669"/>
    <property type="project" value="TreeGrafter"/>
</dbReference>
<keyword evidence="11" id="KW-0511">Multifunctional enzyme</keyword>
<keyword evidence="8" id="KW-0238">DNA-binding</keyword>
<comment type="similarity">
    <text evidence="1">Belongs to the FPG family.</text>
</comment>
<dbReference type="PROSITE" id="PS51066">
    <property type="entry name" value="ZF_FPG_2"/>
    <property type="match status" value="1"/>
</dbReference>
<dbReference type="InterPro" id="IPR000214">
    <property type="entry name" value="Znf_DNA_glyclase/AP_lyase"/>
</dbReference>
<dbReference type="SUPFAM" id="SSF57716">
    <property type="entry name" value="Glucocorticoid receptor-like (DNA-binding domain)"/>
    <property type="match status" value="1"/>
</dbReference>
<dbReference type="GO" id="GO:0140078">
    <property type="term" value="F:class I DNA-(apurinic or apyrimidinic site) endonuclease activity"/>
    <property type="evidence" value="ECO:0007669"/>
    <property type="project" value="UniProtKB-EC"/>
</dbReference>
<keyword evidence="10 16" id="KW-0456">Lyase</keyword>
<dbReference type="GO" id="GO:0008270">
    <property type="term" value="F:zinc ion binding"/>
    <property type="evidence" value="ECO:0007669"/>
    <property type="project" value="UniProtKB-KW"/>
</dbReference>
<dbReference type="PANTHER" id="PTHR42697:SF1">
    <property type="entry name" value="ENDONUCLEASE 8"/>
    <property type="match status" value="1"/>
</dbReference>
<dbReference type="PANTHER" id="PTHR42697">
    <property type="entry name" value="ENDONUCLEASE 8"/>
    <property type="match status" value="1"/>
</dbReference>
<keyword evidence="17" id="KW-1185">Reference proteome</keyword>
<evidence type="ECO:0000256" key="9">
    <source>
        <dbReference type="ARBA" id="ARBA00023204"/>
    </source>
</evidence>
<keyword evidence="5 13" id="KW-0863">Zinc-finger</keyword>
<dbReference type="Gene3D" id="3.20.190.10">
    <property type="entry name" value="MutM-like, N-terminal"/>
    <property type="match status" value="1"/>
</dbReference>
<feature type="domain" description="Formamidopyrimidine-DNA glycosylase catalytic" evidence="15">
    <location>
        <begin position="2"/>
        <end position="101"/>
    </location>
</feature>
<dbReference type="InterPro" id="IPR035937">
    <property type="entry name" value="FPG_N"/>
</dbReference>
<dbReference type="PROSITE" id="PS51068">
    <property type="entry name" value="FPG_CAT"/>
    <property type="match status" value="1"/>
</dbReference>
<dbReference type="Pfam" id="PF06831">
    <property type="entry name" value="H2TH"/>
    <property type="match status" value="1"/>
</dbReference>
<dbReference type="SMART" id="SM01232">
    <property type="entry name" value="H2TH"/>
    <property type="match status" value="1"/>
</dbReference>
<keyword evidence="3" id="KW-0479">Metal-binding</keyword>
<evidence type="ECO:0000256" key="13">
    <source>
        <dbReference type="PROSITE-ProRule" id="PRU00391"/>
    </source>
</evidence>
<dbReference type="InterPro" id="IPR012319">
    <property type="entry name" value="FPG_cat"/>
</dbReference>
<dbReference type="RefSeq" id="WP_309850854.1">
    <property type="nucleotide sequence ID" value="NZ_BAAAIU010000005.1"/>
</dbReference>
<keyword evidence="16" id="KW-0255">Endonuclease</keyword>
<organism evidence="16 17">
    <name type="scientific">Falsarthrobacter nasiphocae</name>
    <dbReference type="NCBI Taxonomy" id="189863"/>
    <lineage>
        <taxon>Bacteria</taxon>
        <taxon>Bacillati</taxon>
        <taxon>Actinomycetota</taxon>
        <taxon>Actinomycetes</taxon>
        <taxon>Micrococcales</taxon>
        <taxon>Micrococcaceae</taxon>
        <taxon>Falsarthrobacter</taxon>
    </lineage>
</organism>
<dbReference type="InterPro" id="IPR015886">
    <property type="entry name" value="H2TH_FPG"/>
</dbReference>
<evidence type="ECO:0000256" key="3">
    <source>
        <dbReference type="ARBA" id="ARBA00022723"/>
    </source>
</evidence>
<evidence type="ECO:0000256" key="2">
    <source>
        <dbReference type="ARBA" id="ARBA00012720"/>
    </source>
</evidence>
<feature type="domain" description="FPG-type" evidence="14">
    <location>
        <begin position="234"/>
        <end position="272"/>
    </location>
</feature>
<evidence type="ECO:0000256" key="12">
    <source>
        <dbReference type="ARBA" id="ARBA00023295"/>
    </source>
</evidence>
<evidence type="ECO:0000256" key="5">
    <source>
        <dbReference type="ARBA" id="ARBA00022771"/>
    </source>
</evidence>
<dbReference type="Proteomes" id="UP001247307">
    <property type="component" value="Unassembled WGS sequence"/>
</dbReference>
<evidence type="ECO:0000256" key="10">
    <source>
        <dbReference type="ARBA" id="ARBA00023239"/>
    </source>
</evidence>
<dbReference type="SUPFAM" id="SSF46946">
    <property type="entry name" value="S13-like H2TH domain"/>
    <property type="match status" value="1"/>
</dbReference>
<evidence type="ECO:0000256" key="8">
    <source>
        <dbReference type="ARBA" id="ARBA00023125"/>
    </source>
</evidence>
<evidence type="ECO:0000313" key="17">
    <source>
        <dbReference type="Proteomes" id="UP001247307"/>
    </source>
</evidence>
<dbReference type="Pfam" id="PF01149">
    <property type="entry name" value="Fapy_DNA_glyco"/>
    <property type="match status" value="1"/>
</dbReference>
<dbReference type="GO" id="GO:0006284">
    <property type="term" value="P:base-excision repair"/>
    <property type="evidence" value="ECO:0007669"/>
    <property type="project" value="InterPro"/>
</dbReference>